<gene>
    <name evidence="1" type="ORF">DEBURN_LOCUS11948</name>
</gene>
<dbReference type="AlphaFoldDB" id="A0A9N9HD72"/>
<protein>
    <submittedName>
        <fullName evidence="1">8512_t:CDS:1</fullName>
    </submittedName>
</protein>
<sequence>NVIIQKANEIIPKKKKLISGKYEESKALHNNFITYRKLMAIRKIYKWGRQYHTN</sequence>
<dbReference type="EMBL" id="CAJVPK010009382">
    <property type="protein sequence ID" value="CAG8666579.1"/>
    <property type="molecule type" value="Genomic_DNA"/>
</dbReference>
<dbReference type="Proteomes" id="UP000789706">
    <property type="component" value="Unassembled WGS sequence"/>
</dbReference>
<keyword evidence="2" id="KW-1185">Reference proteome</keyword>
<reference evidence="1" key="1">
    <citation type="submission" date="2021-06" db="EMBL/GenBank/DDBJ databases">
        <authorList>
            <person name="Kallberg Y."/>
            <person name="Tangrot J."/>
            <person name="Rosling A."/>
        </authorList>
    </citation>
    <scope>NUCLEOTIDE SEQUENCE</scope>
    <source>
        <strain evidence="1">AZ414A</strain>
    </source>
</reference>
<feature type="non-terminal residue" evidence="1">
    <location>
        <position position="1"/>
    </location>
</feature>
<evidence type="ECO:0000313" key="2">
    <source>
        <dbReference type="Proteomes" id="UP000789706"/>
    </source>
</evidence>
<accession>A0A9N9HD72</accession>
<name>A0A9N9HD72_9GLOM</name>
<feature type="non-terminal residue" evidence="1">
    <location>
        <position position="54"/>
    </location>
</feature>
<proteinExistence type="predicted"/>
<evidence type="ECO:0000313" key="1">
    <source>
        <dbReference type="EMBL" id="CAG8666579.1"/>
    </source>
</evidence>
<dbReference type="OrthoDB" id="10378644at2759"/>
<organism evidence="1 2">
    <name type="scientific">Diversispora eburnea</name>
    <dbReference type="NCBI Taxonomy" id="1213867"/>
    <lineage>
        <taxon>Eukaryota</taxon>
        <taxon>Fungi</taxon>
        <taxon>Fungi incertae sedis</taxon>
        <taxon>Mucoromycota</taxon>
        <taxon>Glomeromycotina</taxon>
        <taxon>Glomeromycetes</taxon>
        <taxon>Diversisporales</taxon>
        <taxon>Diversisporaceae</taxon>
        <taxon>Diversispora</taxon>
    </lineage>
</organism>
<comment type="caution">
    <text evidence="1">The sequence shown here is derived from an EMBL/GenBank/DDBJ whole genome shotgun (WGS) entry which is preliminary data.</text>
</comment>